<feature type="domain" description="G-protein coupled receptors family 2 profile 2" evidence="8">
    <location>
        <begin position="208"/>
        <end position="320"/>
    </location>
</feature>
<dbReference type="InterPro" id="IPR057244">
    <property type="entry name" value="GAIN_B"/>
</dbReference>
<evidence type="ECO:0000256" key="1">
    <source>
        <dbReference type="ARBA" id="ARBA00004141"/>
    </source>
</evidence>
<evidence type="ECO:0000259" key="7">
    <source>
        <dbReference type="PROSITE" id="PS50221"/>
    </source>
</evidence>
<dbReference type="Proteomes" id="UP000516260">
    <property type="component" value="Chromosome 22"/>
</dbReference>
<dbReference type="InterPro" id="IPR046338">
    <property type="entry name" value="GAIN_dom_sf"/>
</dbReference>
<evidence type="ECO:0000256" key="3">
    <source>
        <dbReference type="ARBA" id="ARBA00022989"/>
    </source>
</evidence>
<sequence>MSLTPRGPRCLGLRTSERPTPKSLDPMCSFLSSTSALRVKGESPCPPLRPRLIHSRRRRRRCLTGDGAILSPRPLCPVAVVIVYKSLGTLLPERYDPDRRSLRLPNRPVINTAIVSATVHSEAPPLPAVLDSPITLEYTLLETEERTKPVCVFWNHSLAVGGTGGWSSKGCELLNRNNSHISCQCNHMTSFAVLMDISKREHGDVLPLKIVTYTTVSISLFLLLVTLILLCLLRRLRSNLHAIHRNLVAALFFSEFVFLLGINQTDNVFVCTVIAILLHYFYMCTFAWMFVEGLHIYRMLTEMRNINHGHIRFYYAYWLGHTGNYHRFGSRS</sequence>
<dbReference type="GO" id="GO:0007189">
    <property type="term" value="P:adenylate cyclase-activating G protein-coupled receptor signaling pathway"/>
    <property type="evidence" value="ECO:0007669"/>
    <property type="project" value="TreeGrafter"/>
</dbReference>
<dbReference type="EMBL" id="SWLE01000015">
    <property type="protein sequence ID" value="TNM91385.1"/>
    <property type="molecule type" value="Genomic_DNA"/>
</dbReference>
<reference evidence="9 10" key="1">
    <citation type="submission" date="2019-04" db="EMBL/GenBank/DDBJ databases">
        <title>The sequence and de novo assembly of Takifugu bimaculatus genome using PacBio and Hi-C technologies.</title>
        <authorList>
            <person name="Xu P."/>
            <person name="Liu B."/>
            <person name="Zhou Z."/>
        </authorList>
    </citation>
    <scope>NUCLEOTIDE SEQUENCE [LARGE SCALE GENOMIC DNA]</scope>
    <source>
        <strain evidence="9">TB-2018</strain>
        <tissue evidence="9">Muscle</tissue>
    </source>
</reference>
<dbReference type="GO" id="GO:0005886">
    <property type="term" value="C:plasma membrane"/>
    <property type="evidence" value="ECO:0007669"/>
    <property type="project" value="UniProtKB-SubCell"/>
</dbReference>
<evidence type="ECO:0000256" key="6">
    <source>
        <dbReference type="SAM" id="Phobius"/>
    </source>
</evidence>
<keyword evidence="3 6" id="KW-1133">Transmembrane helix</keyword>
<keyword evidence="10" id="KW-1185">Reference proteome</keyword>
<evidence type="ECO:0000256" key="2">
    <source>
        <dbReference type="ARBA" id="ARBA00022692"/>
    </source>
</evidence>
<dbReference type="PROSITE" id="PS50261">
    <property type="entry name" value="G_PROTEIN_RECEP_F2_4"/>
    <property type="match status" value="1"/>
</dbReference>
<dbReference type="Gene3D" id="2.60.220.50">
    <property type="match status" value="1"/>
</dbReference>
<evidence type="ECO:0000256" key="4">
    <source>
        <dbReference type="ARBA" id="ARBA00023136"/>
    </source>
</evidence>
<comment type="caution">
    <text evidence="9">The sequence shown here is derived from an EMBL/GenBank/DDBJ whole genome shotgun (WGS) entry which is preliminary data.</text>
</comment>
<evidence type="ECO:0000256" key="5">
    <source>
        <dbReference type="ARBA" id="ARBA00023157"/>
    </source>
</evidence>
<keyword evidence="5" id="KW-1015">Disulfide bond</keyword>
<feature type="transmembrane region" description="Helical" evidence="6">
    <location>
        <begin position="245"/>
        <end position="262"/>
    </location>
</feature>
<evidence type="ECO:0008006" key="11">
    <source>
        <dbReference type="Google" id="ProtNLM"/>
    </source>
</evidence>
<dbReference type="Gene3D" id="1.20.1070.10">
    <property type="entry name" value="Rhodopsin 7-helix transmembrane proteins"/>
    <property type="match status" value="1"/>
</dbReference>
<dbReference type="AlphaFoldDB" id="A0A4Z2BGK5"/>
<feature type="transmembrane region" description="Helical" evidence="6">
    <location>
        <begin position="268"/>
        <end position="291"/>
    </location>
</feature>
<dbReference type="PRINTS" id="PR00249">
    <property type="entry name" value="GPCRSECRETIN"/>
</dbReference>
<name>A0A4Z2BGK5_9TELE</name>
<feature type="domain" description="GAIN-B" evidence="7">
    <location>
        <begin position="26"/>
        <end position="201"/>
    </location>
</feature>
<accession>A0A4Z2BGK5</accession>
<feature type="transmembrane region" description="Helical" evidence="6">
    <location>
        <begin position="210"/>
        <end position="233"/>
    </location>
</feature>
<organism evidence="9 10">
    <name type="scientific">Takifugu bimaculatus</name>
    <dbReference type="NCBI Taxonomy" id="433685"/>
    <lineage>
        <taxon>Eukaryota</taxon>
        <taxon>Metazoa</taxon>
        <taxon>Chordata</taxon>
        <taxon>Craniata</taxon>
        <taxon>Vertebrata</taxon>
        <taxon>Euteleostomi</taxon>
        <taxon>Actinopterygii</taxon>
        <taxon>Neopterygii</taxon>
        <taxon>Teleostei</taxon>
        <taxon>Neoteleostei</taxon>
        <taxon>Acanthomorphata</taxon>
        <taxon>Eupercaria</taxon>
        <taxon>Tetraodontiformes</taxon>
        <taxon>Tetradontoidea</taxon>
        <taxon>Tetraodontidae</taxon>
        <taxon>Takifugu</taxon>
    </lineage>
</organism>
<evidence type="ECO:0000313" key="10">
    <source>
        <dbReference type="Proteomes" id="UP000516260"/>
    </source>
</evidence>
<keyword evidence="4 6" id="KW-0472">Membrane</keyword>
<evidence type="ECO:0000259" key="8">
    <source>
        <dbReference type="PROSITE" id="PS50261"/>
    </source>
</evidence>
<dbReference type="PANTHER" id="PTHR12011:SF471">
    <property type="entry name" value="G-PROTEIN COUPLED RECEPTORS FAMILY 2 PROFILE 2 DOMAIN-CONTAINING PROTEIN"/>
    <property type="match status" value="1"/>
</dbReference>
<dbReference type="PANTHER" id="PTHR12011">
    <property type="entry name" value="ADHESION G-PROTEIN COUPLED RECEPTOR"/>
    <property type="match status" value="1"/>
</dbReference>
<dbReference type="GO" id="GO:0007166">
    <property type="term" value="P:cell surface receptor signaling pathway"/>
    <property type="evidence" value="ECO:0007669"/>
    <property type="project" value="InterPro"/>
</dbReference>
<dbReference type="InterPro" id="IPR017981">
    <property type="entry name" value="GPCR_2-like_7TM"/>
</dbReference>
<proteinExistence type="predicted"/>
<gene>
    <name evidence="9" type="ORF">fugu_019765</name>
</gene>
<protein>
    <recommendedName>
        <fullName evidence="11">GPS domain-containing protein</fullName>
    </recommendedName>
</protein>
<dbReference type="Pfam" id="PF00002">
    <property type="entry name" value="7tm_2"/>
    <property type="match status" value="1"/>
</dbReference>
<dbReference type="InterPro" id="IPR000203">
    <property type="entry name" value="GPS"/>
</dbReference>
<dbReference type="InterPro" id="IPR000832">
    <property type="entry name" value="GPCR_2_secretin-like"/>
</dbReference>
<dbReference type="SMART" id="SM00303">
    <property type="entry name" value="GPS"/>
    <property type="match status" value="1"/>
</dbReference>
<dbReference type="GO" id="GO:0004930">
    <property type="term" value="F:G protein-coupled receptor activity"/>
    <property type="evidence" value="ECO:0007669"/>
    <property type="project" value="InterPro"/>
</dbReference>
<keyword evidence="2 6" id="KW-0812">Transmembrane</keyword>
<evidence type="ECO:0000313" key="9">
    <source>
        <dbReference type="EMBL" id="TNM91385.1"/>
    </source>
</evidence>
<comment type="subcellular location">
    <subcellularLocation>
        <location evidence="1">Membrane</location>
        <topology evidence="1">Multi-pass membrane protein</topology>
    </subcellularLocation>
</comment>
<dbReference type="PROSITE" id="PS50221">
    <property type="entry name" value="GAIN_B"/>
    <property type="match status" value="1"/>
</dbReference>
<dbReference type="Pfam" id="PF01825">
    <property type="entry name" value="GPS"/>
    <property type="match status" value="1"/>
</dbReference>